<proteinExistence type="predicted"/>
<sequence>MSLSLLSKSAIRFVFITVGIAVVSGIKPVLAASFTVVADGLDNVRGLSFSPDGSLYVTEAGVGGDQLCSASITMPTEQACVGKSGAVTRIKDGKQERILTNLPSYALSSNQGQGIGTNDIQFDNFGNAYILFGSVPNVNYDNTLLNSPKWGALYKVDFNSGRFTSIADISSYEFAKNPNEALPNGNALSNPYSFIIEGNTAYIANAAANDVLSVKLDGSNLKTLVTFPEQTLTTPTQEIKYQAVPTAVAIGPDKALYISQLTGIPIPEGKASIFRVGADGQTTVYADGFTQLTDLSFDTNGNLYALQFANQPFYRNNLDASLIQIAPDGTRTTLLSGNGLESASALTIGPDGAIYVSNKGDRAKQGQVLRIEVVAKVSEPSTVLGTTLIGFGALAAHSLTKRKRTATKQS</sequence>
<gene>
    <name evidence="1" type="ORF">H6G97_49275</name>
</gene>
<comment type="caution">
    <text evidence="1">The sequence shown here is derived from an EMBL/GenBank/DDBJ whole genome shotgun (WGS) entry which is preliminary data.</text>
</comment>
<accession>A0ABR8E596</accession>
<evidence type="ECO:0000313" key="2">
    <source>
        <dbReference type="Proteomes" id="UP000623440"/>
    </source>
</evidence>
<dbReference type="Proteomes" id="UP000623440">
    <property type="component" value="Unassembled WGS sequence"/>
</dbReference>
<organism evidence="1 2">
    <name type="scientific">Nostoc flagelliforme FACHB-838</name>
    <dbReference type="NCBI Taxonomy" id="2692904"/>
    <lineage>
        <taxon>Bacteria</taxon>
        <taxon>Bacillati</taxon>
        <taxon>Cyanobacteriota</taxon>
        <taxon>Cyanophyceae</taxon>
        <taxon>Nostocales</taxon>
        <taxon>Nostocaceae</taxon>
        <taxon>Nostoc</taxon>
    </lineage>
</organism>
<dbReference type="InterPro" id="IPR011042">
    <property type="entry name" value="6-blade_b-propeller_TolB-like"/>
</dbReference>
<reference evidence="1 2" key="1">
    <citation type="journal article" date="2020" name="ISME J.">
        <title>Comparative genomics reveals insights into cyanobacterial evolution and habitat adaptation.</title>
        <authorList>
            <person name="Chen M.Y."/>
            <person name="Teng W.K."/>
            <person name="Zhao L."/>
            <person name="Hu C.X."/>
            <person name="Zhou Y.K."/>
            <person name="Han B.P."/>
            <person name="Song L.R."/>
            <person name="Shu W.S."/>
        </authorList>
    </citation>
    <scope>NUCLEOTIDE SEQUENCE [LARGE SCALE GENOMIC DNA]</scope>
    <source>
        <strain evidence="1 2">FACHB-838</strain>
    </source>
</reference>
<protein>
    <submittedName>
        <fullName evidence="1">ScyD/ScyE family protein</fullName>
    </submittedName>
</protein>
<dbReference type="InterPro" id="IPR048031">
    <property type="entry name" value="ScyD/ScyE-like"/>
</dbReference>
<dbReference type="EMBL" id="JACJSI010000557">
    <property type="protein sequence ID" value="MBD2536806.1"/>
    <property type="molecule type" value="Genomic_DNA"/>
</dbReference>
<keyword evidence="2" id="KW-1185">Reference proteome</keyword>
<dbReference type="RefSeq" id="WP_190947462.1">
    <property type="nucleotide sequence ID" value="NZ_JACJSI010000557.1"/>
</dbReference>
<dbReference type="Gene3D" id="2.120.10.30">
    <property type="entry name" value="TolB, C-terminal domain"/>
    <property type="match status" value="2"/>
</dbReference>
<dbReference type="NCBIfam" id="NF033206">
    <property type="entry name" value="ScyE_fam"/>
    <property type="match status" value="1"/>
</dbReference>
<evidence type="ECO:0000313" key="1">
    <source>
        <dbReference type="EMBL" id="MBD2536806.1"/>
    </source>
</evidence>
<dbReference type="SUPFAM" id="SSF101898">
    <property type="entry name" value="NHL repeat"/>
    <property type="match status" value="1"/>
</dbReference>
<name>A0ABR8E596_9NOSO</name>